<evidence type="ECO:0000259" key="1">
    <source>
        <dbReference type="Pfam" id="PF17761"/>
    </source>
</evidence>
<feature type="domain" description="YhcG N-terminal" evidence="1">
    <location>
        <begin position="11"/>
        <end position="101"/>
    </location>
</feature>
<dbReference type="InterPro" id="IPR053148">
    <property type="entry name" value="PD-DEXK-like_domain"/>
</dbReference>
<dbReference type="InterPro" id="IPR041527">
    <property type="entry name" value="YhcG_N"/>
</dbReference>
<dbReference type="PANTHER" id="PTHR30547:SF5">
    <property type="entry name" value="NUCLEASE YHCG-RELATED"/>
    <property type="match status" value="1"/>
</dbReference>
<dbReference type="EMBL" id="FQUO01000001">
    <property type="protein sequence ID" value="SHE45258.1"/>
    <property type="molecule type" value="Genomic_DNA"/>
</dbReference>
<name>A0A1M4TLF3_9BACT</name>
<reference evidence="2 3" key="1">
    <citation type="submission" date="2016-11" db="EMBL/GenBank/DDBJ databases">
        <authorList>
            <person name="Jaros S."/>
            <person name="Januszkiewicz K."/>
            <person name="Wedrychowicz H."/>
        </authorList>
    </citation>
    <scope>NUCLEOTIDE SEQUENCE [LARGE SCALE GENOMIC DNA]</scope>
    <source>
        <strain evidence="2 3">DSM 26897</strain>
    </source>
</reference>
<accession>A0A1M4TLF3</accession>
<gene>
    <name evidence="2" type="ORF">SAMN05444008_101433</name>
</gene>
<evidence type="ECO:0000313" key="2">
    <source>
        <dbReference type="EMBL" id="SHE45258.1"/>
    </source>
</evidence>
<sequence>MNPEYKSWLADLKSRIQAAQVKAALKVNAELIALYWELAAEILEKEKHAAWGEGWLQKLSNDLMNAFTDVKGFSLTNLKYIRRWFLFYQNPIGQQLVAQLQAIDGQYYTGVQQAT</sequence>
<dbReference type="Pfam" id="PF17761">
    <property type="entry name" value="DUF1016_N"/>
    <property type="match status" value="1"/>
</dbReference>
<organism evidence="2 3">
    <name type="scientific">Cnuella takakiae</name>
    <dbReference type="NCBI Taxonomy" id="1302690"/>
    <lineage>
        <taxon>Bacteria</taxon>
        <taxon>Pseudomonadati</taxon>
        <taxon>Bacteroidota</taxon>
        <taxon>Chitinophagia</taxon>
        <taxon>Chitinophagales</taxon>
        <taxon>Chitinophagaceae</taxon>
        <taxon>Cnuella</taxon>
    </lineage>
</organism>
<protein>
    <recommendedName>
        <fullName evidence="1">YhcG N-terminal domain-containing protein</fullName>
    </recommendedName>
</protein>
<dbReference type="AlphaFoldDB" id="A0A1M4TLF3"/>
<proteinExistence type="predicted"/>
<evidence type="ECO:0000313" key="3">
    <source>
        <dbReference type="Proteomes" id="UP000184368"/>
    </source>
</evidence>
<dbReference type="Proteomes" id="UP000184368">
    <property type="component" value="Unassembled WGS sequence"/>
</dbReference>
<dbReference type="PANTHER" id="PTHR30547">
    <property type="entry name" value="UNCHARACTERIZED PROTEIN YHCG-RELATED"/>
    <property type="match status" value="1"/>
</dbReference>
<keyword evidence="3" id="KW-1185">Reference proteome</keyword>